<feature type="non-terminal residue" evidence="1">
    <location>
        <position position="1"/>
    </location>
</feature>
<organism evidence="1 2">
    <name type="scientific">Limnospira fusiformis PMC 851.14</name>
    <dbReference type="NCBI Taxonomy" id="2219512"/>
    <lineage>
        <taxon>Bacteria</taxon>
        <taxon>Bacillati</taxon>
        <taxon>Cyanobacteriota</taxon>
        <taxon>Cyanophyceae</taxon>
        <taxon>Oscillatoriophycideae</taxon>
        <taxon>Oscillatoriales</taxon>
        <taxon>Sirenicapillariaceae</taxon>
        <taxon>Limnospira</taxon>
    </lineage>
</organism>
<dbReference type="PANTHER" id="PTHR34614:SF2">
    <property type="entry name" value="TRANSPOSASE IS4-LIKE DOMAIN-CONTAINING PROTEIN"/>
    <property type="match status" value="1"/>
</dbReference>
<name>A0ABU9EUC9_LIMFS</name>
<dbReference type="EMBL" id="JBBWYZ010000130">
    <property type="protein sequence ID" value="MEK9515506.1"/>
    <property type="molecule type" value="Genomic_DNA"/>
</dbReference>
<accession>A0ABU9EUC9</accession>
<dbReference type="Proteomes" id="UP001387447">
    <property type="component" value="Unassembled WGS sequence"/>
</dbReference>
<dbReference type="PANTHER" id="PTHR34614">
    <property type="match status" value="1"/>
</dbReference>
<reference evidence="1 2" key="1">
    <citation type="journal article" date="2024" name="Front. Microbiol.">
        <title>Transcriptomic insights into the dominance of two phototrophs throughout the water column of a tropical hypersaline-alkaline crater lake (Dziani Dzaha, Mayotte).</title>
        <authorList>
            <person name="Duperron S."/>
            <person name="Halary S."/>
            <person name="Bouly J.-P."/>
            <person name="Roussel T."/>
            <person name="Hugoni M."/>
            <person name="Bruto M."/>
            <person name="Oger P."/>
            <person name="Duval C."/>
            <person name="Woo A."/>
            <person name="Jezequiel D."/>
            <person name="Ader M."/>
            <person name="Leboulanger C."/>
            <person name="Agogue H."/>
            <person name="Grossi V."/>
            <person name="Trousselier M."/>
            <person name="Bernard C."/>
        </authorList>
    </citation>
    <scope>NUCLEOTIDE SEQUENCE [LARGE SCALE GENOMIC DNA]</scope>
    <source>
        <strain evidence="1 2">PMC 851.14</strain>
    </source>
</reference>
<comment type="caution">
    <text evidence="1">The sequence shown here is derived from an EMBL/GenBank/DDBJ whole genome shotgun (WGS) entry which is preliminary data.</text>
</comment>
<sequence length="124" mass="14643">YKGQQTVERGFRFLKDPLFFASSVFVKKPQRVEALALIMALTLMVYTLAERQLRQALDAQKQTVRDQRQQPTAKPTFRWIMQKFQGIHWVNLDGQRQISNLNDERRLIIHLFGPPVERYYYASG</sequence>
<keyword evidence="2" id="KW-1185">Reference proteome</keyword>
<dbReference type="NCBIfam" id="NF033559">
    <property type="entry name" value="transpos_IS1634"/>
    <property type="match status" value="1"/>
</dbReference>
<gene>
    <name evidence="1" type="ORF">AAEJ74_28915</name>
</gene>
<proteinExistence type="predicted"/>
<evidence type="ECO:0000313" key="1">
    <source>
        <dbReference type="EMBL" id="MEK9515506.1"/>
    </source>
</evidence>
<protein>
    <submittedName>
        <fullName evidence="1">IS1634 family transposase</fullName>
    </submittedName>
</protein>
<evidence type="ECO:0000313" key="2">
    <source>
        <dbReference type="Proteomes" id="UP001387447"/>
    </source>
</evidence>
<dbReference type="InterPro" id="IPR047654">
    <property type="entry name" value="IS1634_transpos"/>
</dbReference>